<name>A0ABW4HT67_9BACI</name>
<comment type="caution">
    <text evidence="1">The sequence shown here is derived from an EMBL/GenBank/DDBJ whole genome shotgun (WGS) entry which is preliminary data.</text>
</comment>
<gene>
    <name evidence="1" type="ORF">ACFSBH_13965</name>
</gene>
<reference evidence="2" key="1">
    <citation type="journal article" date="2019" name="Int. J. Syst. Evol. Microbiol.">
        <title>The Global Catalogue of Microorganisms (GCM) 10K type strain sequencing project: providing services to taxonomists for standard genome sequencing and annotation.</title>
        <authorList>
            <consortium name="The Broad Institute Genomics Platform"/>
            <consortium name="The Broad Institute Genome Sequencing Center for Infectious Disease"/>
            <person name="Wu L."/>
            <person name="Ma J."/>
        </authorList>
    </citation>
    <scope>NUCLEOTIDE SEQUENCE [LARGE SCALE GENOMIC DNA]</scope>
    <source>
        <strain evidence="2">CGMCC 1.12376</strain>
    </source>
</reference>
<accession>A0ABW4HT67</accession>
<dbReference type="EMBL" id="JBHUDE010000129">
    <property type="protein sequence ID" value="MFD1608726.1"/>
    <property type="molecule type" value="Genomic_DNA"/>
</dbReference>
<protein>
    <submittedName>
        <fullName evidence="1">Uncharacterized protein</fullName>
    </submittedName>
</protein>
<sequence length="112" mass="13275">MEKSAKVILKEIQQKAKEMGTYYIISDIYWPFGGSWEQKIAEEMGANDLIWKDIFKLNERYQRFIHYVLEEKPNWKVIKTINFADNSIEIVEESDSGERRSRLIQAPHGDFC</sequence>
<keyword evidence="2" id="KW-1185">Reference proteome</keyword>
<dbReference type="RefSeq" id="WP_379598120.1">
    <property type="nucleotide sequence ID" value="NZ_JBHUDE010000129.1"/>
</dbReference>
<proteinExistence type="predicted"/>
<evidence type="ECO:0000313" key="2">
    <source>
        <dbReference type="Proteomes" id="UP001597221"/>
    </source>
</evidence>
<organism evidence="1 2">
    <name type="scientific">Oceanobacillus luteolus</name>
    <dbReference type="NCBI Taxonomy" id="1274358"/>
    <lineage>
        <taxon>Bacteria</taxon>
        <taxon>Bacillati</taxon>
        <taxon>Bacillota</taxon>
        <taxon>Bacilli</taxon>
        <taxon>Bacillales</taxon>
        <taxon>Bacillaceae</taxon>
        <taxon>Oceanobacillus</taxon>
    </lineage>
</organism>
<evidence type="ECO:0000313" key="1">
    <source>
        <dbReference type="EMBL" id="MFD1608726.1"/>
    </source>
</evidence>
<dbReference type="Proteomes" id="UP001597221">
    <property type="component" value="Unassembled WGS sequence"/>
</dbReference>